<organism evidence="1 2">
    <name type="scientific">Labrus bergylta</name>
    <name type="common">ballan wrasse</name>
    <dbReference type="NCBI Taxonomy" id="56723"/>
    <lineage>
        <taxon>Eukaryota</taxon>
        <taxon>Metazoa</taxon>
        <taxon>Chordata</taxon>
        <taxon>Craniata</taxon>
        <taxon>Vertebrata</taxon>
        <taxon>Euteleostomi</taxon>
        <taxon>Actinopterygii</taxon>
        <taxon>Neopterygii</taxon>
        <taxon>Teleostei</taxon>
        <taxon>Neoteleostei</taxon>
        <taxon>Acanthomorphata</taxon>
        <taxon>Eupercaria</taxon>
        <taxon>Labriformes</taxon>
        <taxon>Labridae</taxon>
        <taxon>Labrus</taxon>
    </lineage>
</organism>
<proteinExistence type="predicted"/>
<reference evidence="1" key="2">
    <citation type="submission" date="2025-09" db="UniProtKB">
        <authorList>
            <consortium name="Ensembl"/>
        </authorList>
    </citation>
    <scope>IDENTIFICATION</scope>
</reference>
<evidence type="ECO:0000313" key="2">
    <source>
        <dbReference type="Proteomes" id="UP000261660"/>
    </source>
</evidence>
<reference evidence="1" key="1">
    <citation type="submission" date="2025-08" db="UniProtKB">
        <authorList>
            <consortium name="Ensembl"/>
        </authorList>
    </citation>
    <scope>IDENTIFICATION</scope>
</reference>
<keyword evidence="2" id="KW-1185">Reference proteome</keyword>
<name>A0A3Q3GC09_9LABR</name>
<dbReference type="Ensembl" id="ENSLBET00000032145.1">
    <property type="protein sequence ID" value="ENSLBEP00000030731.1"/>
    <property type="gene ID" value="ENSLBEG00000023208.1"/>
</dbReference>
<dbReference type="GeneTree" id="ENSGT01040000244655"/>
<protein>
    <submittedName>
        <fullName evidence="1">Uncharacterized protein</fullName>
    </submittedName>
</protein>
<evidence type="ECO:0000313" key="1">
    <source>
        <dbReference type="Ensembl" id="ENSLBEP00000030731.1"/>
    </source>
</evidence>
<accession>A0A3Q3GC09</accession>
<dbReference type="Proteomes" id="UP000261660">
    <property type="component" value="Unplaced"/>
</dbReference>
<dbReference type="AlphaFoldDB" id="A0A3Q3GC09"/>
<dbReference type="InParanoid" id="A0A3Q3GC09"/>
<sequence length="101" mass="11876">TLKDVEMEEELVQQDLRAKVRDTLLLEGEIEHLEQEIKVLILIHVFFPLGQIQNRRYEAIVRRLHCQMSRAQAVQRYKKIIQLEELKRQLGSSQDSAAADH</sequence>